<protein>
    <submittedName>
        <fullName evidence="1">Uncharacterized protein</fullName>
    </submittedName>
</protein>
<gene>
    <name evidence="1" type="ORF">HXX08_05035</name>
    <name evidence="2" type="ORF">OZ401_000355</name>
</gene>
<evidence type="ECO:0000313" key="2">
    <source>
        <dbReference type="EMBL" id="WJW67104.1"/>
    </source>
</evidence>
<evidence type="ECO:0000313" key="1">
    <source>
        <dbReference type="EMBL" id="NWJ45227.1"/>
    </source>
</evidence>
<reference evidence="2" key="2">
    <citation type="journal article" date="2024" name="Nature">
        <title>Anoxygenic phototroph of the Chloroflexota uses a type I reaction centre.</title>
        <authorList>
            <person name="Tsuji J.M."/>
            <person name="Shaw N.A."/>
            <person name="Nagashima S."/>
            <person name="Venkiteswaran J.J."/>
            <person name="Schiff S.L."/>
            <person name="Watanabe T."/>
            <person name="Fukui M."/>
            <person name="Hanada S."/>
            <person name="Tank M."/>
            <person name="Neufeld J.D."/>
        </authorList>
    </citation>
    <scope>NUCLEOTIDE SEQUENCE</scope>
    <source>
        <strain evidence="2">L227-S17</strain>
    </source>
</reference>
<sequence length="89" mass="9898">MAGSISNQTTYPPKKLFGTEGTNVTADVAVTGYKLAENLNPLKIGSSRNYKMPKRAECCREIYEDYTLQAYIIAQSCIISLKRFATVQI</sequence>
<proteinExistence type="predicted"/>
<evidence type="ECO:0000313" key="4">
    <source>
        <dbReference type="Proteomes" id="UP001431572"/>
    </source>
</evidence>
<name>A0A8T7LWH9_9CHLR</name>
<keyword evidence="4" id="KW-1185">Reference proteome</keyword>
<organism evidence="1 3">
    <name type="scientific">Candidatus Chlorohelix allophototropha</name>
    <dbReference type="NCBI Taxonomy" id="3003348"/>
    <lineage>
        <taxon>Bacteria</taxon>
        <taxon>Bacillati</taxon>
        <taxon>Chloroflexota</taxon>
        <taxon>Chloroflexia</taxon>
        <taxon>Candidatus Chloroheliales</taxon>
        <taxon>Candidatus Chloroheliaceae</taxon>
        <taxon>Candidatus Chlorohelix</taxon>
    </lineage>
</organism>
<dbReference type="EMBL" id="JACATZ010000001">
    <property type="protein sequence ID" value="NWJ45227.1"/>
    <property type="molecule type" value="Genomic_DNA"/>
</dbReference>
<dbReference type="AlphaFoldDB" id="A0A8T7LWH9"/>
<dbReference type="Proteomes" id="UP000521676">
    <property type="component" value="Unassembled WGS sequence"/>
</dbReference>
<dbReference type="Proteomes" id="UP001431572">
    <property type="component" value="Chromosome 1"/>
</dbReference>
<dbReference type="EMBL" id="CP128399">
    <property type="protein sequence ID" value="WJW67104.1"/>
    <property type="molecule type" value="Genomic_DNA"/>
</dbReference>
<accession>A0A8T7LWH9</accession>
<dbReference type="RefSeq" id="WP_341469000.1">
    <property type="nucleotide sequence ID" value="NZ_CP128399.1"/>
</dbReference>
<evidence type="ECO:0000313" key="3">
    <source>
        <dbReference type="Proteomes" id="UP000521676"/>
    </source>
</evidence>
<reference evidence="1 3" key="1">
    <citation type="submission" date="2020-06" db="EMBL/GenBank/DDBJ databases">
        <title>Anoxygenic phototrophic Chloroflexota member uses a Type I reaction center.</title>
        <authorList>
            <person name="Tsuji J.M."/>
            <person name="Shaw N.A."/>
            <person name="Nagashima S."/>
            <person name="Venkiteswaran J."/>
            <person name="Schiff S.L."/>
            <person name="Hanada S."/>
            <person name="Tank M."/>
            <person name="Neufeld J.D."/>
        </authorList>
    </citation>
    <scope>NUCLEOTIDE SEQUENCE [LARGE SCALE GENOMIC DNA]</scope>
    <source>
        <strain evidence="1">L227-S17</strain>
    </source>
</reference>